<feature type="compositionally biased region" description="Polar residues" evidence="1">
    <location>
        <begin position="1"/>
        <end position="16"/>
    </location>
</feature>
<protein>
    <submittedName>
        <fullName evidence="2">Uncharacterized protein</fullName>
    </submittedName>
</protein>
<reference evidence="2" key="1">
    <citation type="submission" date="2018-09" db="EMBL/GenBank/DDBJ databases">
        <title>Phylogenetic barriers to horizontal transfer of antimicrobial peptide resistance genes in the human gut microbiota.</title>
        <authorList>
            <person name="Kintses B."/>
            <person name="Mehi O."/>
            <person name="Ari E."/>
            <person name="Szamel M."/>
            <person name="Gyorkei A."/>
            <person name="Jangir P.K."/>
            <person name="Nagy I."/>
            <person name="Pal F."/>
            <person name="Fekete G."/>
            <person name="Tengolics R."/>
            <person name="Nyerges A."/>
            <person name="Liko I."/>
            <person name="Balint A."/>
            <person name="Molnar T."/>
            <person name="Balint B."/>
            <person name="Vasarhelyi B.M."/>
            <person name="Bustamante M."/>
            <person name="Papp B."/>
            <person name="Pal C."/>
        </authorList>
    </citation>
    <scope>NUCLEOTIDE SEQUENCE</scope>
</reference>
<evidence type="ECO:0000313" key="2">
    <source>
        <dbReference type="EMBL" id="AYM48069.1"/>
    </source>
</evidence>
<dbReference type="EMBL" id="MH883377">
    <property type="protein sequence ID" value="AYM48069.1"/>
    <property type="molecule type" value="Genomic_DNA"/>
</dbReference>
<dbReference type="AlphaFoldDB" id="A0A3G2C6V5"/>
<name>A0A3G2C6V5_9ESCH</name>
<sequence>MESSISMTWRTTSHGNSNRHRVIRKRLIALHPGVRVQKVARFLQTEIRQ</sequence>
<proteinExistence type="predicted"/>
<gene>
    <name evidence="2" type="primary">caeA</name>
</gene>
<accession>A0A3G2C6V5</accession>
<organism evidence="2">
    <name type="scientific">uncultured Escherichia sp</name>
    <dbReference type="NCBI Taxonomy" id="237777"/>
    <lineage>
        <taxon>Bacteria</taxon>
        <taxon>Pseudomonadati</taxon>
        <taxon>Pseudomonadota</taxon>
        <taxon>Gammaproteobacteria</taxon>
        <taxon>Enterobacterales</taxon>
        <taxon>Enterobacteriaceae</taxon>
        <taxon>Escherichia</taxon>
        <taxon>environmental samples</taxon>
    </lineage>
</organism>
<feature type="region of interest" description="Disordered" evidence="1">
    <location>
        <begin position="1"/>
        <end position="20"/>
    </location>
</feature>
<evidence type="ECO:0000256" key="1">
    <source>
        <dbReference type="SAM" id="MobiDB-lite"/>
    </source>
</evidence>